<keyword evidence="9" id="KW-1185">Reference proteome</keyword>
<evidence type="ECO:0000256" key="6">
    <source>
        <dbReference type="PIRSR" id="PIRSR600888-3"/>
    </source>
</evidence>
<feature type="active site" description="Proton donor" evidence="5">
    <location>
        <position position="130"/>
    </location>
</feature>
<proteinExistence type="inferred from homology"/>
<sequence length="179" mass="20485">MVFEESYLEGVYHIKPRILQDDRGFFFESYNDKAFAAQGLFLNFVQDNQSFSRKGVIRGMHFQRYPHAQGKLVRVAHGKALDVVVDLRAGSPTFGKADSFVLDATQNNMVWVPVGFAHGFEALEDCVLMYKCTDFYHKDSEGGVVWNDPKLDLPWHVQQPHLSEKDAALPLFDPDAYYF</sequence>
<feature type="active site" description="Proton acceptor" evidence="5">
    <location>
        <position position="61"/>
    </location>
</feature>
<dbReference type="PANTHER" id="PTHR21047">
    <property type="entry name" value="DTDP-6-DEOXY-D-GLUCOSE-3,5 EPIMERASE"/>
    <property type="match status" value="1"/>
</dbReference>
<protein>
    <recommendedName>
        <fullName evidence="4 7">dTDP-4-dehydrorhamnose 3,5-epimerase</fullName>
        <ecNumber evidence="3 7">5.1.3.13</ecNumber>
    </recommendedName>
    <alternativeName>
        <fullName evidence="7">Thymidine diphospho-4-keto-rhamnose 3,5-epimerase</fullName>
    </alternativeName>
</protein>
<comment type="subunit">
    <text evidence="7">Homodimer.</text>
</comment>
<dbReference type="SUPFAM" id="SSF51182">
    <property type="entry name" value="RmlC-like cupins"/>
    <property type="match status" value="1"/>
</dbReference>
<dbReference type="GO" id="GO:0005829">
    <property type="term" value="C:cytosol"/>
    <property type="evidence" value="ECO:0007669"/>
    <property type="project" value="TreeGrafter"/>
</dbReference>
<comment type="catalytic activity">
    <reaction evidence="1 7">
        <text>dTDP-4-dehydro-6-deoxy-alpha-D-glucose = dTDP-4-dehydro-beta-L-rhamnose</text>
        <dbReference type="Rhea" id="RHEA:16969"/>
        <dbReference type="ChEBI" id="CHEBI:57649"/>
        <dbReference type="ChEBI" id="CHEBI:62830"/>
        <dbReference type="EC" id="5.1.3.13"/>
    </reaction>
</comment>
<evidence type="ECO:0000256" key="4">
    <source>
        <dbReference type="ARBA" id="ARBA00019595"/>
    </source>
</evidence>
<dbReference type="RefSeq" id="WP_089681343.1">
    <property type="nucleotide sequence ID" value="NZ_FNFO01000003.1"/>
</dbReference>
<comment type="pathway">
    <text evidence="7">Carbohydrate biosynthesis; dTDP-L-rhamnose biosynthesis.</text>
</comment>
<evidence type="ECO:0000313" key="8">
    <source>
        <dbReference type="EMBL" id="SDK70353.1"/>
    </source>
</evidence>
<evidence type="ECO:0000313" key="9">
    <source>
        <dbReference type="Proteomes" id="UP000198510"/>
    </source>
</evidence>
<dbReference type="CDD" id="cd00438">
    <property type="entry name" value="cupin_RmlC"/>
    <property type="match status" value="1"/>
</dbReference>
<dbReference type="STRING" id="1075417.SAMN05421823_103330"/>
<dbReference type="Proteomes" id="UP000198510">
    <property type="component" value="Unassembled WGS sequence"/>
</dbReference>
<dbReference type="InterPro" id="IPR014710">
    <property type="entry name" value="RmlC-like_jellyroll"/>
</dbReference>
<dbReference type="AlphaFoldDB" id="A0A1G9E2N5"/>
<name>A0A1G9E2N5_9BACT</name>
<accession>A0A1G9E2N5</accession>
<evidence type="ECO:0000256" key="1">
    <source>
        <dbReference type="ARBA" id="ARBA00001298"/>
    </source>
</evidence>
<dbReference type="NCBIfam" id="TIGR01221">
    <property type="entry name" value="rmlC"/>
    <property type="match status" value="1"/>
</dbReference>
<dbReference type="GO" id="GO:0019305">
    <property type="term" value="P:dTDP-rhamnose biosynthetic process"/>
    <property type="evidence" value="ECO:0007669"/>
    <property type="project" value="UniProtKB-UniRule"/>
</dbReference>
<dbReference type="GO" id="GO:0008830">
    <property type="term" value="F:dTDP-4-dehydrorhamnose 3,5-epimerase activity"/>
    <property type="evidence" value="ECO:0007669"/>
    <property type="project" value="UniProtKB-UniRule"/>
</dbReference>
<dbReference type="InterPro" id="IPR000888">
    <property type="entry name" value="RmlC-like"/>
</dbReference>
<dbReference type="Pfam" id="PF00908">
    <property type="entry name" value="dTDP_sugar_isom"/>
    <property type="match status" value="1"/>
</dbReference>
<dbReference type="EMBL" id="FNFO01000003">
    <property type="protein sequence ID" value="SDK70353.1"/>
    <property type="molecule type" value="Genomic_DNA"/>
</dbReference>
<dbReference type="UniPathway" id="UPA00124"/>
<comment type="similarity">
    <text evidence="7">Belongs to the dTDP-4-dehydrorhamnose 3,5-epimerase family.</text>
</comment>
<comment type="function">
    <text evidence="2 7">Catalyzes the epimerization of the C3' and C5'positions of dTDP-6-deoxy-D-xylo-4-hexulose, forming dTDP-6-deoxy-L-lyxo-4-hexulose.</text>
</comment>
<reference evidence="8 9" key="1">
    <citation type="submission" date="2016-10" db="EMBL/GenBank/DDBJ databases">
        <authorList>
            <person name="de Groot N.N."/>
        </authorList>
    </citation>
    <scope>NUCLEOTIDE SEQUENCE [LARGE SCALE GENOMIC DNA]</scope>
    <source>
        <strain evidence="8 9">DSM 25186</strain>
    </source>
</reference>
<dbReference type="Gene3D" id="2.60.120.10">
    <property type="entry name" value="Jelly Rolls"/>
    <property type="match status" value="1"/>
</dbReference>
<keyword evidence="7" id="KW-0413">Isomerase</keyword>
<gene>
    <name evidence="8" type="ORF">SAMN05421823_103330</name>
</gene>
<evidence type="ECO:0000256" key="3">
    <source>
        <dbReference type="ARBA" id="ARBA00012098"/>
    </source>
</evidence>
<dbReference type="GO" id="GO:0000271">
    <property type="term" value="P:polysaccharide biosynthetic process"/>
    <property type="evidence" value="ECO:0007669"/>
    <property type="project" value="TreeGrafter"/>
</dbReference>
<dbReference type="EC" id="5.1.3.13" evidence="3 7"/>
<dbReference type="OrthoDB" id="9800680at2"/>
<evidence type="ECO:0000256" key="5">
    <source>
        <dbReference type="PIRSR" id="PIRSR600888-1"/>
    </source>
</evidence>
<dbReference type="PANTHER" id="PTHR21047:SF2">
    <property type="entry name" value="THYMIDINE DIPHOSPHO-4-KETO-RHAMNOSE 3,5-EPIMERASE"/>
    <property type="match status" value="1"/>
</dbReference>
<evidence type="ECO:0000256" key="7">
    <source>
        <dbReference type="RuleBase" id="RU364069"/>
    </source>
</evidence>
<feature type="site" description="Participates in a stacking interaction with the thymidine ring of dTDP-4-oxo-6-deoxyglucose" evidence="6">
    <location>
        <position position="136"/>
    </location>
</feature>
<evidence type="ECO:0000256" key="2">
    <source>
        <dbReference type="ARBA" id="ARBA00001997"/>
    </source>
</evidence>
<organism evidence="8 9">
    <name type="scientific">Catalinimonas alkaloidigena</name>
    <dbReference type="NCBI Taxonomy" id="1075417"/>
    <lineage>
        <taxon>Bacteria</taxon>
        <taxon>Pseudomonadati</taxon>
        <taxon>Bacteroidota</taxon>
        <taxon>Cytophagia</taxon>
        <taxon>Cytophagales</taxon>
        <taxon>Catalimonadaceae</taxon>
        <taxon>Catalinimonas</taxon>
    </lineage>
</organism>
<dbReference type="InterPro" id="IPR011051">
    <property type="entry name" value="RmlC_Cupin_sf"/>
</dbReference>